<dbReference type="PANTHER" id="PTHR23076:SF97">
    <property type="entry name" value="ATP-DEPENDENT ZINC METALLOPROTEASE YME1L1"/>
    <property type="match status" value="1"/>
</dbReference>
<evidence type="ECO:0000313" key="3">
    <source>
        <dbReference type="Proteomes" id="UP000251205"/>
    </source>
</evidence>
<dbReference type="GO" id="GO:0005524">
    <property type="term" value="F:ATP binding"/>
    <property type="evidence" value="ECO:0007669"/>
    <property type="project" value="InterPro"/>
</dbReference>
<dbReference type="EMBL" id="QMKK01000022">
    <property type="protein sequence ID" value="RAX42517.1"/>
    <property type="molecule type" value="Genomic_DNA"/>
</dbReference>
<dbReference type="SUPFAM" id="SSF140990">
    <property type="entry name" value="FtsH protease domain-like"/>
    <property type="match status" value="1"/>
</dbReference>
<dbReference type="GO" id="GO:0004176">
    <property type="term" value="F:ATP-dependent peptidase activity"/>
    <property type="evidence" value="ECO:0007669"/>
    <property type="project" value="InterPro"/>
</dbReference>
<dbReference type="InterPro" id="IPR003593">
    <property type="entry name" value="AAA+_ATPase"/>
</dbReference>
<dbReference type="Proteomes" id="UP000251205">
    <property type="component" value="Unassembled WGS sequence"/>
</dbReference>
<dbReference type="InterPro" id="IPR000642">
    <property type="entry name" value="Peptidase_M41"/>
</dbReference>
<keyword evidence="2" id="KW-0378">Hydrolase</keyword>
<dbReference type="InterPro" id="IPR003959">
    <property type="entry name" value="ATPase_AAA_core"/>
</dbReference>
<dbReference type="SMART" id="SM00382">
    <property type="entry name" value="AAA"/>
    <property type="match status" value="1"/>
</dbReference>
<dbReference type="GO" id="GO:0016887">
    <property type="term" value="F:ATP hydrolysis activity"/>
    <property type="evidence" value="ECO:0007669"/>
    <property type="project" value="InterPro"/>
</dbReference>
<evidence type="ECO:0000313" key="2">
    <source>
        <dbReference type="EMBL" id="RAX42517.1"/>
    </source>
</evidence>
<dbReference type="InterPro" id="IPR037219">
    <property type="entry name" value="Peptidase_M41-like"/>
</dbReference>
<dbReference type="GO" id="GO:0005886">
    <property type="term" value="C:plasma membrane"/>
    <property type="evidence" value="ECO:0007669"/>
    <property type="project" value="TreeGrafter"/>
</dbReference>
<organism evidence="2 3">
    <name type="scientific">Rhizobium tropici</name>
    <dbReference type="NCBI Taxonomy" id="398"/>
    <lineage>
        <taxon>Bacteria</taxon>
        <taxon>Pseudomonadati</taxon>
        <taxon>Pseudomonadota</taxon>
        <taxon>Alphaproteobacteria</taxon>
        <taxon>Hyphomicrobiales</taxon>
        <taxon>Rhizobiaceae</taxon>
        <taxon>Rhizobium/Agrobacterium group</taxon>
        <taxon>Rhizobium</taxon>
    </lineage>
</organism>
<protein>
    <submittedName>
        <fullName evidence="2">ATP-dependent hydrolase</fullName>
    </submittedName>
</protein>
<dbReference type="AlphaFoldDB" id="A0A329YG83"/>
<dbReference type="GO" id="GO:0030163">
    <property type="term" value="P:protein catabolic process"/>
    <property type="evidence" value="ECO:0007669"/>
    <property type="project" value="TreeGrafter"/>
</dbReference>
<dbReference type="GO" id="GO:0006508">
    <property type="term" value="P:proteolysis"/>
    <property type="evidence" value="ECO:0007669"/>
    <property type="project" value="InterPro"/>
</dbReference>
<dbReference type="OrthoDB" id="9809379at2"/>
<comment type="caution">
    <text evidence="2">The sequence shown here is derived from an EMBL/GenBank/DDBJ whole genome shotgun (WGS) entry which is preliminary data.</text>
</comment>
<dbReference type="Gene3D" id="3.40.50.300">
    <property type="entry name" value="P-loop containing nucleotide triphosphate hydrolases"/>
    <property type="match status" value="1"/>
</dbReference>
<feature type="domain" description="AAA+ ATPase" evidence="1">
    <location>
        <begin position="228"/>
        <end position="368"/>
    </location>
</feature>
<dbReference type="InterPro" id="IPR027417">
    <property type="entry name" value="P-loop_NTPase"/>
</dbReference>
<dbReference type="SUPFAM" id="SSF52540">
    <property type="entry name" value="P-loop containing nucleoside triphosphate hydrolases"/>
    <property type="match status" value="1"/>
</dbReference>
<dbReference type="Pfam" id="PF01434">
    <property type="entry name" value="Peptidase_M41"/>
    <property type="match status" value="1"/>
</dbReference>
<dbReference type="Pfam" id="PF00004">
    <property type="entry name" value="AAA"/>
    <property type="match status" value="1"/>
</dbReference>
<dbReference type="Gene3D" id="1.20.58.760">
    <property type="entry name" value="Peptidase M41"/>
    <property type="match status" value="1"/>
</dbReference>
<dbReference type="PANTHER" id="PTHR23076">
    <property type="entry name" value="METALLOPROTEASE M41 FTSH"/>
    <property type="match status" value="1"/>
</dbReference>
<sequence>MNDLPQGRHTVTLERVAYALTLKSAARLGGAFKRNNQPGQQIVIALRLPVGSAFEEYVAAANILVREADGLANFTVASPRLGIKGGVDVQRIKSYLKLKLLLLIVWPSGYAMSREIALAADRVVDVTPVRPFHLVAAAKKFAGQNVDSADAKKLMEYPLSDVFAAFRTGRPASSVLARLTEVKATARPAVDGPRLEDLAGYGEAKTWGLSLAEDIEAWRKGTLVWADVDRGLLLSGAPGTGKTTFASALARSCGAHLVATSVARWQAAGHLDDTLKAMRRCFEEATAHKPAVLFIDEFDGISDRTRLVGNEHETYWCQVINFLLELMDGHDRLDGVVVIGATNHPEVIDAGLLRPGRLDRHIRIPLPDAEERKHLSRFYFGDDVSDEDIASIAAATAGLAGAHFAKAGREAKRIARRAGRAVAIEDVLAVLPKPKKIVGSERRAIAVHEAGHAVVGLRLGVGYLRAVAVPWEAHISYPLGFAHFEFDEEPVWDRQGYLDLIAMTLAGRAAEEVITNTAFDGAGAAEGCDLHKASDLATRLELQFGMGEGLAYFNLNDIKQRDLVRQNNPVVAARVERLLRREMERSREIITRFRAAVERIANVLVDTALIEGDEVRRIIRESSR</sequence>
<gene>
    <name evidence="2" type="ORF">DQ393_06805</name>
</gene>
<accession>A0A329YG83</accession>
<name>A0A329YG83_RHITR</name>
<reference evidence="2 3" key="1">
    <citation type="submission" date="2018-06" db="EMBL/GenBank/DDBJ databases">
        <title>Whole Genome Sequence of an efficient microsymbiont, Rhizobium tropici.</title>
        <authorList>
            <person name="Srinivasan R."/>
            <person name="Singh H.V."/>
            <person name="Srivastava R."/>
            <person name="Kumari B."/>
            <person name="Radhakrishna A."/>
        </authorList>
    </citation>
    <scope>NUCLEOTIDE SEQUENCE [LARGE SCALE GENOMIC DNA]</scope>
    <source>
        <strain evidence="2 3">IGFRI Rhizo-19</strain>
    </source>
</reference>
<proteinExistence type="predicted"/>
<dbReference type="Gene3D" id="1.10.8.60">
    <property type="match status" value="1"/>
</dbReference>
<evidence type="ECO:0000259" key="1">
    <source>
        <dbReference type="SMART" id="SM00382"/>
    </source>
</evidence>
<dbReference type="GO" id="GO:0004222">
    <property type="term" value="F:metalloendopeptidase activity"/>
    <property type="evidence" value="ECO:0007669"/>
    <property type="project" value="InterPro"/>
</dbReference>
<dbReference type="RefSeq" id="WP_112341003.1">
    <property type="nucleotide sequence ID" value="NZ_QMKK01000022.1"/>
</dbReference>